<organism evidence="2 3">
    <name type="scientific">Streptomyces plumbiresistens</name>
    <dbReference type="NCBI Taxonomy" id="511811"/>
    <lineage>
        <taxon>Bacteria</taxon>
        <taxon>Bacillati</taxon>
        <taxon>Actinomycetota</taxon>
        <taxon>Actinomycetes</taxon>
        <taxon>Kitasatosporales</taxon>
        <taxon>Streptomycetaceae</taxon>
        <taxon>Streptomyces</taxon>
    </lineage>
</organism>
<name>A0ABP7RIK6_9ACTN</name>
<feature type="domain" description="Transposase IS701-like DDE" evidence="1">
    <location>
        <begin position="1"/>
        <end position="131"/>
    </location>
</feature>
<sequence length="138" mass="14730">MATRLGGDGNREALTHCSTSSPWDPAYVRARPAWMMHVAIGPEALIFNDTGFVNDEAASACGSRQYTGPAGKVTNCQVGVSPHLAHDHGSAAVNWLLFPPTSWDPASAEADAAKVARRTRRGIPDHVGHVESGSWPWT</sequence>
<dbReference type="PANTHER" id="PTHR33627:SF1">
    <property type="entry name" value="TRANSPOSASE"/>
    <property type="match status" value="1"/>
</dbReference>
<evidence type="ECO:0000313" key="2">
    <source>
        <dbReference type="EMBL" id="GAA3998005.1"/>
    </source>
</evidence>
<reference evidence="3" key="1">
    <citation type="journal article" date="2019" name="Int. J. Syst. Evol. Microbiol.">
        <title>The Global Catalogue of Microorganisms (GCM) 10K type strain sequencing project: providing services to taxonomists for standard genome sequencing and annotation.</title>
        <authorList>
            <consortium name="The Broad Institute Genomics Platform"/>
            <consortium name="The Broad Institute Genome Sequencing Center for Infectious Disease"/>
            <person name="Wu L."/>
            <person name="Ma J."/>
        </authorList>
    </citation>
    <scope>NUCLEOTIDE SEQUENCE [LARGE SCALE GENOMIC DNA]</scope>
    <source>
        <strain evidence="3">JCM 16924</strain>
    </source>
</reference>
<evidence type="ECO:0000259" key="1">
    <source>
        <dbReference type="Pfam" id="PF13546"/>
    </source>
</evidence>
<proteinExistence type="predicted"/>
<dbReference type="EMBL" id="BAAAZX010000010">
    <property type="protein sequence ID" value="GAA3998005.1"/>
    <property type="molecule type" value="Genomic_DNA"/>
</dbReference>
<dbReference type="InterPro" id="IPR039365">
    <property type="entry name" value="IS701-like"/>
</dbReference>
<dbReference type="Pfam" id="PF13546">
    <property type="entry name" value="DDE_5"/>
    <property type="match status" value="1"/>
</dbReference>
<comment type="caution">
    <text evidence="2">The sequence shown here is derived from an EMBL/GenBank/DDBJ whole genome shotgun (WGS) entry which is preliminary data.</text>
</comment>
<dbReference type="PANTHER" id="PTHR33627">
    <property type="entry name" value="TRANSPOSASE"/>
    <property type="match status" value="1"/>
</dbReference>
<protein>
    <submittedName>
        <fullName evidence="2">Transposase</fullName>
    </submittedName>
</protein>
<dbReference type="InterPro" id="IPR038721">
    <property type="entry name" value="IS701-like_DDE_dom"/>
</dbReference>
<keyword evidence="3" id="KW-1185">Reference proteome</keyword>
<accession>A0ABP7RIK6</accession>
<evidence type="ECO:0000313" key="3">
    <source>
        <dbReference type="Proteomes" id="UP001500456"/>
    </source>
</evidence>
<gene>
    <name evidence="2" type="ORF">GCM10022232_39030</name>
</gene>
<dbReference type="Proteomes" id="UP001500456">
    <property type="component" value="Unassembled WGS sequence"/>
</dbReference>